<evidence type="ECO:0000313" key="3">
    <source>
        <dbReference type="EMBL" id="KAH9810759.1"/>
    </source>
</evidence>
<dbReference type="InterPro" id="IPR040151">
    <property type="entry name" value="Gfd2/YDR514C-like"/>
</dbReference>
<dbReference type="PANTHER" id="PTHR28083:SF1">
    <property type="entry name" value="GOOD FOR FULL DBP5 ACTIVITY PROTEIN 2"/>
    <property type="match status" value="1"/>
</dbReference>
<dbReference type="OrthoDB" id="5953249at2759"/>
<comment type="caution">
    <text evidence="3">The sequence shown here is derived from an EMBL/GenBank/DDBJ whole genome shotgun (WGS) entry which is preliminary data.</text>
</comment>
<reference evidence="3 4" key="2">
    <citation type="journal article" date="2021" name="Curr. Genet.">
        <title>Genetic response to nitrogen starvation in the aggressive Eucalyptus foliar pathogen Teratosphaeria destructans.</title>
        <authorList>
            <person name="Havenga M."/>
            <person name="Wingfield B.D."/>
            <person name="Wingfield M.J."/>
            <person name="Dreyer L.L."/>
            <person name="Roets F."/>
            <person name="Aylward J."/>
        </authorList>
    </citation>
    <scope>NUCLEOTIDE SEQUENCE [LARGE SCALE GENOMIC DNA]</scope>
    <source>
        <strain evidence="3">CMW44962</strain>
    </source>
</reference>
<dbReference type="Gene3D" id="3.30.420.10">
    <property type="entry name" value="Ribonuclease H-like superfamily/Ribonuclease H"/>
    <property type="match status" value="1"/>
</dbReference>
<dbReference type="GO" id="GO:0005634">
    <property type="term" value="C:nucleus"/>
    <property type="evidence" value="ECO:0007669"/>
    <property type="project" value="TreeGrafter"/>
</dbReference>
<dbReference type="Proteomes" id="UP001138500">
    <property type="component" value="Unassembled WGS sequence"/>
</dbReference>
<evidence type="ECO:0000259" key="2">
    <source>
        <dbReference type="Pfam" id="PF21762"/>
    </source>
</evidence>
<feature type="region of interest" description="Disordered" evidence="1">
    <location>
        <begin position="167"/>
        <end position="191"/>
    </location>
</feature>
<protein>
    <recommendedName>
        <fullName evidence="2">Gfd2/YDR514C-like C-terminal domain-containing protein</fullName>
    </recommendedName>
</protein>
<gene>
    <name evidence="3" type="ORF">Tdes44962_MAKER05990</name>
</gene>
<dbReference type="GO" id="GO:0003676">
    <property type="term" value="F:nucleic acid binding"/>
    <property type="evidence" value="ECO:0007669"/>
    <property type="project" value="InterPro"/>
</dbReference>
<evidence type="ECO:0000313" key="4">
    <source>
        <dbReference type="Proteomes" id="UP001138500"/>
    </source>
</evidence>
<dbReference type="InterPro" id="IPR036397">
    <property type="entry name" value="RNaseH_sf"/>
</dbReference>
<organism evidence="3 4">
    <name type="scientific">Teratosphaeria destructans</name>
    <dbReference type="NCBI Taxonomy" id="418781"/>
    <lineage>
        <taxon>Eukaryota</taxon>
        <taxon>Fungi</taxon>
        <taxon>Dikarya</taxon>
        <taxon>Ascomycota</taxon>
        <taxon>Pezizomycotina</taxon>
        <taxon>Dothideomycetes</taxon>
        <taxon>Dothideomycetidae</taxon>
        <taxon>Mycosphaerellales</taxon>
        <taxon>Teratosphaeriaceae</taxon>
        <taxon>Teratosphaeria</taxon>
    </lineage>
</organism>
<feature type="domain" description="Gfd2/YDR514C-like C-terminal" evidence="2">
    <location>
        <begin position="13"/>
        <end position="96"/>
    </location>
</feature>
<dbReference type="AlphaFoldDB" id="A0A9W7VY73"/>
<dbReference type="PANTHER" id="PTHR28083">
    <property type="entry name" value="GOOD FOR FULL DBP5 ACTIVITY PROTEIN 2"/>
    <property type="match status" value="1"/>
</dbReference>
<dbReference type="SUPFAM" id="SSF53098">
    <property type="entry name" value="Ribonuclease H-like"/>
    <property type="match status" value="1"/>
</dbReference>
<proteinExistence type="predicted"/>
<dbReference type="InterPro" id="IPR012337">
    <property type="entry name" value="RNaseH-like_sf"/>
</dbReference>
<dbReference type="EMBL" id="RIBY02002511">
    <property type="protein sequence ID" value="KAH9810759.1"/>
    <property type="molecule type" value="Genomic_DNA"/>
</dbReference>
<evidence type="ECO:0000256" key="1">
    <source>
        <dbReference type="SAM" id="MobiDB-lite"/>
    </source>
</evidence>
<keyword evidence="4" id="KW-1185">Reference proteome</keyword>
<dbReference type="Pfam" id="PF21762">
    <property type="entry name" value="DEDDh_C"/>
    <property type="match status" value="1"/>
</dbReference>
<name>A0A9W7VY73_9PEZI</name>
<accession>A0A9W7VY73</accession>
<reference evidence="3 4" key="1">
    <citation type="journal article" date="2018" name="IMA Fungus">
        <title>IMA Genome-F 10: Nine draft genome sequences of Claviceps purpurea s.lat., including C. arundinis, C. humidiphila, and C. cf. spartinae, pseudomolecules for the pitch canker pathogen Fusarium circinatum, draft genome of Davidsoniella eucalypti, Grosmannia galeiformis, Quambalaria eucalypti, and Teratosphaeria destructans.</title>
        <authorList>
            <person name="Wingfield B.D."/>
            <person name="Liu M."/>
            <person name="Nguyen H.D."/>
            <person name="Lane F.A."/>
            <person name="Morgan S.W."/>
            <person name="De Vos L."/>
            <person name="Wilken P.M."/>
            <person name="Duong T.A."/>
            <person name="Aylward J."/>
            <person name="Coetzee M.P."/>
            <person name="Dadej K."/>
            <person name="De Beer Z.W."/>
            <person name="Findlay W."/>
            <person name="Havenga M."/>
            <person name="Kolarik M."/>
            <person name="Menzies J.G."/>
            <person name="Naidoo K."/>
            <person name="Pochopski O."/>
            <person name="Shoukouhi P."/>
            <person name="Santana Q.C."/>
            <person name="Seifert K.A."/>
            <person name="Soal N."/>
            <person name="Steenkamp E.T."/>
            <person name="Tatham C.T."/>
            <person name="van der Nest M.A."/>
            <person name="Wingfield M.J."/>
        </authorList>
    </citation>
    <scope>NUCLEOTIDE SEQUENCE [LARGE SCALE GENOMIC DNA]</scope>
    <source>
        <strain evidence="3">CMW44962</strain>
    </source>
</reference>
<sequence>MTNAAKFDNDVAPEGRDVIFVGHGAQNDEQFLRRLGFSLRTDADISGTMDTQKLAGAGKKNGVALWRLALSLSLNPVNLHNAGNDAAYTLQALVAIALKEHAAPNSTLADLAKRKGKAVKNPGLYNPRVAPQVWEGTCTAATPGSAAMDVTSASATGHAVSRVCHVASSKERRQHKGALRAAQASSDAKSS</sequence>
<dbReference type="InterPro" id="IPR048519">
    <property type="entry name" value="Gfd2/YDR514C-like_C"/>
</dbReference>